<dbReference type="InterPro" id="IPR040982">
    <property type="entry name" value="DNA_pol3_finger"/>
</dbReference>
<dbReference type="SUPFAM" id="SSF53098">
    <property type="entry name" value="Ribonuclease H-like"/>
    <property type="match status" value="1"/>
</dbReference>
<dbReference type="NCBIfam" id="TIGR00573">
    <property type="entry name" value="dnaq"/>
    <property type="match status" value="1"/>
</dbReference>
<evidence type="ECO:0000313" key="16">
    <source>
        <dbReference type="Proteomes" id="UP001144471"/>
    </source>
</evidence>
<dbReference type="Proteomes" id="UP001144471">
    <property type="component" value="Unassembled WGS sequence"/>
</dbReference>
<evidence type="ECO:0000256" key="6">
    <source>
        <dbReference type="ARBA" id="ARBA00022705"/>
    </source>
</evidence>
<keyword evidence="3 12" id="KW-0963">Cytoplasm</keyword>
<dbReference type="InterPro" id="IPR029460">
    <property type="entry name" value="DNAPol_HHH"/>
</dbReference>
<evidence type="ECO:0000256" key="2">
    <source>
        <dbReference type="ARBA" id="ARBA00004496"/>
    </source>
</evidence>
<dbReference type="Gene3D" id="3.20.20.140">
    <property type="entry name" value="Metal-dependent hydrolases"/>
    <property type="match status" value="2"/>
</dbReference>
<keyword evidence="4 12" id="KW-0808">Transferase</keyword>
<evidence type="ECO:0000256" key="12">
    <source>
        <dbReference type="HAMAP-Rule" id="MF_00356"/>
    </source>
</evidence>
<dbReference type="GO" id="GO:0003677">
    <property type="term" value="F:DNA binding"/>
    <property type="evidence" value="ECO:0007669"/>
    <property type="project" value="UniProtKB-UniRule"/>
</dbReference>
<protein>
    <recommendedName>
        <fullName evidence="12">DNA polymerase III PolC-type</fullName>
        <shortName evidence="12">PolIII</shortName>
        <ecNumber evidence="12">2.7.7.7</ecNumber>
    </recommendedName>
</protein>
<evidence type="ECO:0000256" key="3">
    <source>
        <dbReference type="ARBA" id="ARBA00022490"/>
    </source>
</evidence>
<dbReference type="InterPro" id="IPR006054">
    <property type="entry name" value="DnaQ"/>
</dbReference>
<organism evidence="15 16">
    <name type="scientific">Propionigenium maris DSM 9537</name>
    <dbReference type="NCBI Taxonomy" id="1123000"/>
    <lineage>
        <taxon>Bacteria</taxon>
        <taxon>Fusobacteriati</taxon>
        <taxon>Fusobacteriota</taxon>
        <taxon>Fusobacteriia</taxon>
        <taxon>Fusobacteriales</taxon>
        <taxon>Fusobacteriaceae</taxon>
        <taxon>Propionigenium</taxon>
    </lineage>
</organism>
<dbReference type="Pfam" id="PF07733">
    <property type="entry name" value="DNA_pol3_alpha"/>
    <property type="match status" value="1"/>
</dbReference>
<dbReference type="PANTHER" id="PTHR32294">
    <property type="entry name" value="DNA POLYMERASE III SUBUNIT ALPHA"/>
    <property type="match status" value="1"/>
</dbReference>
<dbReference type="NCBIfam" id="NF001688">
    <property type="entry name" value="PRK00448.1"/>
    <property type="match status" value="1"/>
</dbReference>
<evidence type="ECO:0000256" key="4">
    <source>
        <dbReference type="ARBA" id="ARBA00022679"/>
    </source>
</evidence>
<dbReference type="SUPFAM" id="SSF160975">
    <property type="entry name" value="AF1531-like"/>
    <property type="match status" value="1"/>
</dbReference>
<dbReference type="InterPro" id="IPR044923">
    <property type="entry name" value="PolC_middle_finger_sf"/>
</dbReference>
<dbReference type="Gene3D" id="2.40.50.140">
    <property type="entry name" value="Nucleic acid-binding proteins"/>
    <property type="match status" value="1"/>
</dbReference>
<dbReference type="Pfam" id="PF17657">
    <property type="entry name" value="DNA_pol3_finger"/>
    <property type="match status" value="1"/>
</dbReference>
<dbReference type="EC" id="2.7.7.7" evidence="12"/>
<dbReference type="CDD" id="cd06127">
    <property type="entry name" value="DEDDh"/>
    <property type="match status" value="1"/>
</dbReference>
<keyword evidence="6 12" id="KW-0235">DNA replication</keyword>
<dbReference type="Gene3D" id="6.10.140.1510">
    <property type="match status" value="1"/>
</dbReference>
<keyword evidence="10 12" id="KW-0239">DNA-directed DNA polymerase</keyword>
<dbReference type="InterPro" id="IPR036397">
    <property type="entry name" value="RNaseH_sf"/>
</dbReference>
<dbReference type="PANTHER" id="PTHR32294:SF5">
    <property type="entry name" value="DNA POLYMERASE III POLC-TYPE"/>
    <property type="match status" value="1"/>
</dbReference>
<evidence type="ECO:0000256" key="9">
    <source>
        <dbReference type="ARBA" id="ARBA00022839"/>
    </source>
</evidence>
<gene>
    <name evidence="12 15" type="primary">polC</name>
    <name evidence="15" type="ORF">PM10SUCC1_12890</name>
</gene>
<dbReference type="Pfam" id="PF01336">
    <property type="entry name" value="tRNA_anti-codon"/>
    <property type="match status" value="1"/>
</dbReference>
<keyword evidence="16" id="KW-1185">Reference proteome</keyword>
<evidence type="ECO:0000256" key="5">
    <source>
        <dbReference type="ARBA" id="ARBA00022695"/>
    </source>
</evidence>
<feature type="domain" description="Polymerase/histidinol phosphatase N-terminal" evidence="14">
    <location>
        <begin position="333"/>
        <end position="400"/>
    </location>
</feature>
<reference evidence="15" key="1">
    <citation type="submission" date="2022-12" db="EMBL/GenBank/DDBJ databases">
        <title>Reference genome sequencing for broad-spectrum identification of bacterial and archaeal isolates by mass spectrometry.</title>
        <authorList>
            <person name="Sekiguchi Y."/>
            <person name="Tourlousse D.M."/>
        </authorList>
    </citation>
    <scope>NUCLEOTIDE SEQUENCE</scope>
    <source>
        <strain evidence="15">10succ1</strain>
    </source>
</reference>
<dbReference type="CDD" id="cd04484">
    <property type="entry name" value="polC_OBF"/>
    <property type="match status" value="1"/>
</dbReference>
<keyword evidence="9 12" id="KW-0269">Exonuclease</keyword>
<sequence length="1445" mass="163663">MSVRNVVRIKPRKNIFEPLGVKNIDITEIAIHEREKRIEITCVITAPGNLRELDRIEEALHNKFGDGSEFDFDIEFLNKEISKDELREIIERIIREIKKTNAISRSFLYLYRINIQPGFINIELKNQVAVETLIGSNVDYKLNTALQKYGIDNFQIKLVTGDFTKELEEIDAGLIKITKELEMKVEEERAKVVPQQNPKKESKAKTSESKDVIYGREIKGKTINFDEFTEIYDGEQCVLEGQVFATEERELRSGKILFTFSITDYTDSVSCKMFLEKKKMDALVLKPGTWIKVNGKKQRDKFANDEETLMAGSINRIESKSVERKDNAEEKRIELHAHTKMSEMVGAIDAKDLVKRAIEYGHKAVAITDYGVAHSFPFAYKAAKGSDIKVIFGCDAYMVDDARPMVENAKDVALEEETYIVYDLETMGLNSHEGEIIEIGAVKMVGKRIVGTYSKLVNPGKPIPKKIQDLTGITDEMVKSEASIEDVLPGFMEFVGEGTLVAHNAKFDIGFLKRDIERIMGIKYKPALIDTLQWARDLMPDLRGHGLKTVTKKLGVSLENHHRAVDDSQATAHMFAVFLEKFIEAGATRLDKLDGVFPINVQKQATNNVMLLVKNLQGLQNLYKLVSIAHLDYYGMKKPRLTRSAIEEHREGLIVGAPSSMHFGNEGEIIGNYMRYNMDDLDQKMEFYDYLELQPRSTYNDQMEEGNIGTISSYESIETANRFFYKLAKEKGKRVVATSNVHYLDEEDAIVRSILLYGSGGVFRENQYKTDNKMYFRTTNEMLREFMYLGDDIAREIVIDAPNEINEEIEKVQPVPSGFYPPKIDNAENIVRDMTYEKAHRIYGNPLPEIVESRIERELKAIIGNGFSVLYLSAQKLVKKSLDNGYLVGSRGSVGSSLVAYMMDITEVNALYPHYICEAEGCYYSEFLDREGAGVDLPPKDCPKCGAPMKREGHAIPFEVFMGFNGDKVPDIDLNFSGEYQSEIHRYCEELFGKENVFKAGTISTLAEKNAFGYVKKYFEEHEMSARSAEMSRLAKKVEGAKKTTGQHPGGMIVVPEGHSISEFSPVQRPANDVKNPSTTTHFDYHVMDEQLVKLDILGHDDPTTIKLLQEYTGIDIYDVPLADPKTLEIFSGTEALGVTPQQIKSKMGTYGVPEFGTSFVRQMLEDTMPTTFAELVRISGLSHGTDVWLNNAQEFVRAGKATLSEVISVRDDIMNYLIDSGIEKGTAFKIMEFVRKGRPSKEPDAWEEYSNLMKEHNVADWYIESCKRIKYMFPKGHAVAYVMMAMRIAYFKVHYPLAFYAAYLSRKADDFDSDFMLTLDGVKGKIEELGKEVKLDVRQKSQMAVSEIILEMHARGFEFLGIDVYKSAGYKFTLEDGKIRVPLVALNGLGGAVVENVINEREVGKFLSYEDLKRRTKASQTVIEKLKEVNAIDGLSDTNQKSLF</sequence>
<dbReference type="Pfam" id="PF14579">
    <property type="entry name" value="HHH_6"/>
    <property type="match status" value="1"/>
</dbReference>
<dbReference type="InterPro" id="IPR012340">
    <property type="entry name" value="NA-bd_OB-fold"/>
</dbReference>
<dbReference type="Gene3D" id="3.30.1900.20">
    <property type="match status" value="2"/>
</dbReference>
<comment type="catalytic activity">
    <reaction evidence="11 12">
        <text>DNA(n) + a 2'-deoxyribonucleoside 5'-triphosphate = DNA(n+1) + diphosphate</text>
        <dbReference type="Rhea" id="RHEA:22508"/>
        <dbReference type="Rhea" id="RHEA-COMP:17339"/>
        <dbReference type="Rhea" id="RHEA-COMP:17340"/>
        <dbReference type="ChEBI" id="CHEBI:33019"/>
        <dbReference type="ChEBI" id="CHEBI:61560"/>
        <dbReference type="ChEBI" id="CHEBI:173112"/>
        <dbReference type="EC" id="2.7.7.7"/>
    </reaction>
</comment>
<name>A0A9W6LNC4_9FUSO</name>
<dbReference type="FunFam" id="3.30.420.10:FF:000045">
    <property type="entry name" value="3'-5' exonuclease DinG"/>
    <property type="match status" value="1"/>
</dbReference>
<dbReference type="RefSeq" id="WP_281834462.1">
    <property type="nucleotide sequence ID" value="NZ_BSDY01000005.1"/>
</dbReference>
<evidence type="ECO:0000259" key="13">
    <source>
        <dbReference type="SMART" id="SM00479"/>
    </source>
</evidence>
<dbReference type="InterPro" id="IPR006308">
    <property type="entry name" value="Pol_III_a_PolC-type_gram_pos"/>
</dbReference>
<dbReference type="Gene3D" id="1.10.150.870">
    <property type="match status" value="1"/>
</dbReference>
<comment type="subcellular location">
    <subcellularLocation>
        <location evidence="2 12">Cytoplasm</location>
    </subcellularLocation>
</comment>
<dbReference type="InterPro" id="IPR003141">
    <property type="entry name" value="Pol/His_phosphatase_N"/>
</dbReference>
<keyword evidence="5 12" id="KW-0548">Nucleotidyltransferase</keyword>
<evidence type="ECO:0000259" key="14">
    <source>
        <dbReference type="SMART" id="SM00481"/>
    </source>
</evidence>
<dbReference type="CDD" id="cd07435">
    <property type="entry name" value="PHP_PolIIIA_POLC"/>
    <property type="match status" value="1"/>
</dbReference>
<dbReference type="SMART" id="SM00479">
    <property type="entry name" value="EXOIII"/>
    <property type="match status" value="1"/>
</dbReference>
<dbReference type="Gene3D" id="1.10.150.700">
    <property type="entry name" value="PolC, middle finger domain"/>
    <property type="match status" value="1"/>
</dbReference>
<feature type="domain" description="Exonuclease" evidence="13">
    <location>
        <begin position="418"/>
        <end position="584"/>
    </location>
</feature>
<dbReference type="NCBIfam" id="TIGR01405">
    <property type="entry name" value="polC_Gram_pos"/>
    <property type="match status" value="1"/>
</dbReference>
<evidence type="ECO:0000256" key="8">
    <source>
        <dbReference type="ARBA" id="ARBA00022801"/>
    </source>
</evidence>
<evidence type="ECO:0000256" key="11">
    <source>
        <dbReference type="ARBA" id="ARBA00049244"/>
    </source>
</evidence>
<dbReference type="GO" id="GO:0008408">
    <property type="term" value="F:3'-5' exonuclease activity"/>
    <property type="evidence" value="ECO:0007669"/>
    <property type="project" value="UniProtKB-UniRule"/>
</dbReference>
<evidence type="ECO:0000256" key="7">
    <source>
        <dbReference type="ARBA" id="ARBA00022722"/>
    </source>
</evidence>
<keyword evidence="7 12" id="KW-0540">Nuclease</keyword>
<dbReference type="Pfam" id="PF02811">
    <property type="entry name" value="PHP"/>
    <property type="match status" value="2"/>
</dbReference>
<dbReference type="SMART" id="SM00481">
    <property type="entry name" value="POLIIIAc"/>
    <property type="match status" value="1"/>
</dbReference>
<dbReference type="InterPro" id="IPR004013">
    <property type="entry name" value="PHP_dom"/>
</dbReference>
<dbReference type="EMBL" id="BSDY01000005">
    <property type="protein sequence ID" value="GLI55775.1"/>
    <property type="molecule type" value="Genomic_DNA"/>
</dbReference>
<dbReference type="GO" id="GO:0006261">
    <property type="term" value="P:DNA-templated DNA replication"/>
    <property type="evidence" value="ECO:0007669"/>
    <property type="project" value="UniProtKB-UniRule"/>
</dbReference>
<dbReference type="GO" id="GO:0003887">
    <property type="term" value="F:DNA-directed DNA polymerase activity"/>
    <property type="evidence" value="ECO:0007669"/>
    <property type="project" value="UniProtKB-UniRule"/>
</dbReference>
<evidence type="ECO:0000313" key="15">
    <source>
        <dbReference type="EMBL" id="GLI55775.1"/>
    </source>
</evidence>
<comment type="similarity">
    <text evidence="12">Belongs to the DNA polymerase type-C family. PolC subfamily.</text>
</comment>
<proteinExistence type="inferred from homology"/>
<dbReference type="InterPro" id="IPR004805">
    <property type="entry name" value="DnaE2/DnaE/PolC"/>
</dbReference>
<dbReference type="HAMAP" id="MF_00356">
    <property type="entry name" value="DNApol_PolC"/>
    <property type="match status" value="1"/>
</dbReference>
<dbReference type="Pfam" id="PF00929">
    <property type="entry name" value="RNase_T"/>
    <property type="match status" value="1"/>
</dbReference>
<dbReference type="Gene3D" id="3.30.420.10">
    <property type="entry name" value="Ribonuclease H-like superfamily/Ribonuclease H"/>
    <property type="match status" value="1"/>
</dbReference>
<keyword evidence="8 12" id="KW-0378">Hydrolase</keyword>
<evidence type="ECO:0000256" key="1">
    <source>
        <dbReference type="ARBA" id="ARBA00003452"/>
    </source>
</evidence>
<comment type="function">
    <text evidence="1 12">Required for replicative DNA synthesis. This DNA polymerase also exhibits 3' to 5' exonuclease activity.</text>
</comment>
<dbReference type="InterPro" id="IPR011708">
    <property type="entry name" value="DNA_pol3_alpha_NTPase_dom"/>
</dbReference>
<dbReference type="InterPro" id="IPR004365">
    <property type="entry name" value="NA-bd_OB_tRNA"/>
</dbReference>
<dbReference type="InterPro" id="IPR012337">
    <property type="entry name" value="RNaseH-like_sf"/>
</dbReference>
<dbReference type="GO" id="GO:0005737">
    <property type="term" value="C:cytoplasm"/>
    <property type="evidence" value="ECO:0007669"/>
    <property type="project" value="UniProtKB-SubCell"/>
</dbReference>
<dbReference type="InterPro" id="IPR013520">
    <property type="entry name" value="Ribonucl_H"/>
</dbReference>
<evidence type="ECO:0000256" key="10">
    <source>
        <dbReference type="ARBA" id="ARBA00022932"/>
    </source>
</evidence>
<accession>A0A9W6LNC4</accession>
<comment type="caution">
    <text evidence="15">The sequence shown here is derived from an EMBL/GenBank/DDBJ whole genome shotgun (WGS) entry which is preliminary data.</text>
</comment>